<organism evidence="10 11">
    <name type="scientific">Neobacillus pocheonensis</name>
    <dbReference type="NCBI Taxonomy" id="363869"/>
    <lineage>
        <taxon>Bacteria</taxon>
        <taxon>Bacillati</taxon>
        <taxon>Bacillota</taxon>
        <taxon>Bacilli</taxon>
        <taxon>Bacillales</taxon>
        <taxon>Bacillaceae</taxon>
        <taxon>Neobacillus</taxon>
    </lineage>
</organism>
<dbReference type="InterPro" id="IPR015424">
    <property type="entry name" value="PyrdxlP-dep_Trfase"/>
</dbReference>
<dbReference type="InterPro" id="IPR029044">
    <property type="entry name" value="Nucleotide-diphossugar_trans"/>
</dbReference>
<keyword evidence="2 7" id="KW-0032">Aminotransferase</keyword>
<sequence length="623" mass="70739">MVNTAVILAGGMGTRLHERTKNKPKGFLEIDNKPIVEESILKLLEIGIEQIVIGTGYLAEVYDHLAMRYPQVLCVRNNDYMKTGSMYTLYNLRERVSDDFLLLESDLIYEKQALEELIKLKESDVILASQFTNSNDEVFIETDENHLLVNLSKNRNDLNHIHAELTGITKISVHTLQILCDFAKSSFSENPQLDYESALAGISKQVNIYVHKLNNFVWCEIDNEQHLLRAVNYIYPMIKLKEKNFPFVKRNILLNPGPATTTDTVKYAQVVPDICPREEEFGDVMQMISTKLTALVANSNNYSTVLFGGSGTAAVESILSSVISEDAVLIINNGAYGKRMCQIADAYKLNYIEFQSSPYEALDLVSLEDIISSSKFSHLCIVHNETTTGLLNDISLVGHLCEKYQIQLIVDAMSSYGAIPIDLDSMNISYLAASSNKNLQGMAGVAFVIARTKDLETTQHLHPRNFYLHLYSQYKYFSKTKQMRFTPPVQTLYALKQAIIETRLEGVEKRYKRYTEAWETLIKGITRLGLKHLVKKENHSRIITAIVEPTIPNYDFEDMHKYFYRNGFTIYPGKLDGQNTFRVANIGAITNMDMNLFIKLLEQYLINIGYCTEGNEMNGISKT</sequence>
<name>A0ABT0W8V8_9BACI</name>
<proteinExistence type="inferred from homology"/>
<evidence type="ECO:0000256" key="1">
    <source>
        <dbReference type="ARBA" id="ARBA00001933"/>
    </source>
</evidence>
<dbReference type="Pfam" id="PF00266">
    <property type="entry name" value="Aminotran_5"/>
    <property type="match status" value="1"/>
</dbReference>
<keyword evidence="4 7" id="KW-0663">Pyridoxal phosphate</keyword>
<comment type="catalytic activity">
    <reaction evidence="6 7">
        <text>(2-aminoethyl)phosphonate + pyruvate = phosphonoacetaldehyde + L-alanine</text>
        <dbReference type="Rhea" id="RHEA:17021"/>
        <dbReference type="ChEBI" id="CHEBI:15361"/>
        <dbReference type="ChEBI" id="CHEBI:57418"/>
        <dbReference type="ChEBI" id="CHEBI:57972"/>
        <dbReference type="ChEBI" id="CHEBI:58383"/>
        <dbReference type="EC" id="2.6.1.37"/>
    </reaction>
</comment>
<dbReference type="PANTHER" id="PTHR42778">
    <property type="entry name" value="2-AMINOETHYLPHOSPHONATE--PYRUVATE TRANSAMINASE"/>
    <property type="match status" value="1"/>
</dbReference>
<dbReference type="Gene3D" id="3.90.1150.10">
    <property type="entry name" value="Aspartate Aminotransferase, domain 1"/>
    <property type="match status" value="1"/>
</dbReference>
<dbReference type="Proteomes" id="UP001523262">
    <property type="component" value="Unassembled WGS sequence"/>
</dbReference>
<evidence type="ECO:0000256" key="6">
    <source>
        <dbReference type="ARBA" id="ARBA00049460"/>
    </source>
</evidence>
<comment type="similarity">
    <text evidence="7">Belongs to the class-V pyridoxal-phosphate-dependent aminotransferase family. PhnW subfamily.</text>
</comment>
<dbReference type="CDD" id="cd02523">
    <property type="entry name" value="PC_cytidylyltransferase"/>
    <property type="match status" value="1"/>
</dbReference>
<dbReference type="Gene3D" id="3.40.640.10">
    <property type="entry name" value="Type I PLP-dependent aspartate aminotransferase-like (Major domain)"/>
    <property type="match status" value="1"/>
</dbReference>
<comment type="cofactor">
    <cofactor evidence="1 7">
        <name>pyridoxal 5'-phosphate</name>
        <dbReference type="ChEBI" id="CHEBI:597326"/>
    </cofactor>
</comment>
<comment type="caution">
    <text evidence="10">The sequence shown here is derived from an EMBL/GenBank/DDBJ whole genome shotgun (WGS) entry which is preliminary data.</text>
</comment>
<dbReference type="InterPro" id="IPR015421">
    <property type="entry name" value="PyrdxlP-dep_Trfase_major"/>
</dbReference>
<dbReference type="InterPro" id="IPR015422">
    <property type="entry name" value="PyrdxlP-dep_Trfase_small"/>
</dbReference>
<comment type="subunit">
    <text evidence="7">Homodimer.</text>
</comment>
<dbReference type="PANTHER" id="PTHR42778:SF1">
    <property type="entry name" value="2-AMINOETHYLPHOSPHONATE--PYRUVATE TRANSAMINASE"/>
    <property type="match status" value="1"/>
</dbReference>
<evidence type="ECO:0000256" key="4">
    <source>
        <dbReference type="ARBA" id="ARBA00022898"/>
    </source>
</evidence>
<dbReference type="NCBIfam" id="NF010006">
    <property type="entry name" value="PRK13479.1"/>
    <property type="match status" value="1"/>
</dbReference>
<accession>A0ABT0W8V8</accession>
<protein>
    <recommendedName>
        <fullName evidence="7">2-aminoethylphosphonate--pyruvate transaminase</fullName>
        <ecNumber evidence="7">2.6.1.37</ecNumber>
    </recommendedName>
    <alternativeName>
        <fullName evidence="7">2-aminoethylphosphonate aminotransferase</fullName>
    </alternativeName>
    <alternativeName>
        <fullName evidence="7">AEP transaminase</fullName>
        <shortName evidence="7">AEPT</shortName>
    </alternativeName>
</protein>
<dbReference type="NCBIfam" id="TIGR03301">
    <property type="entry name" value="PhnW-AepZ"/>
    <property type="match status" value="1"/>
</dbReference>
<evidence type="ECO:0000256" key="3">
    <source>
        <dbReference type="ARBA" id="ARBA00022679"/>
    </source>
</evidence>
<dbReference type="SUPFAM" id="SSF53383">
    <property type="entry name" value="PLP-dependent transferases"/>
    <property type="match status" value="1"/>
</dbReference>
<dbReference type="HAMAP" id="MF_01376">
    <property type="entry name" value="PhnW_aminotrans_5"/>
    <property type="match status" value="1"/>
</dbReference>
<evidence type="ECO:0000313" key="10">
    <source>
        <dbReference type="EMBL" id="MCM2532757.1"/>
    </source>
</evidence>
<keyword evidence="11" id="KW-1185">Reference proteome</keyword>
<dbReference type="GO" id="GO:0047304">
    <property type="term" value="F:2-aminoethylphosphonate-pyruvate transaminase activity"/>
    <property type="evidence" value="ECO:0007669"/>
    <property type="project" value="UniProtKB-EC"/>
</dbReference>
<dbReference type="InterPro" id="IPR000192">
    <property type="entry name" value="Aminotrans_V_dom"/>
</dbReference>
<evidence type="ECO:0000259" key="8">
    <source>
        <dbReference type="Pfam" id="PF00266"/>
    </source>
</evidence>
<dbReference type="InterPro" id="IPR012703">
    <property type="entry name" value="NH2EtPonate_pyrv_transaminase"/>
</dbReference>
<feature type="domain" description="MobA-like NTP transferase" evidence="9">
    <location>
        <begin position="5"/>
        <end position="125"/>
    </location>
</feature>
<gene>
    <name evidence="7" type="primary">phnW</name>
    <name evidence="10" type="ORF">NDK43_10625</name>
</gene>
<dbReference type="Pfam" id="PF12804">
    <property type="entry name" value="NTP_transf_3"/>
    <property type="match status" value="1"/>
</dbReference>
<dbReference type="SUPFAM" id="SSF53448">
    <property type="entry name" value="Nucleotide-diphospho-sugar transferases"/>
    <property type="match status" value="1"/>
</dbReference>
<evidence type="ECO:0000256" key="7">
    <source>
        <dbReference type="HAMAP-Rule" id="MF_01376"/>
    </source>
</evidence>
<reference evidence="10 11" key="1">
    <citation type="submission" date="2022-06" db="EMBL/GenBank/DDBJ databases">
        <authorList>
            <person name="Jeon C.O."/>
        </authorList>
    </citation>
    <scope>NUCLEOTIDE SEQUENCE [LARGE SCALE GENOMIC DNA]</scope>
    <source>
        <strain evidence="10 11">KCTC 13943</strain>
    </source>
</reference>
<evidence type="ECO:0000256" key="5">
    <source>
        <dbReference type="ARBA" id="ARBA00023317"/>
    </source>
</evidence>
<feature type="modified residue" description="N6-(pyridoxal phosphate)lysine" evidence="7">
    <location>
        <position position="437"/>
    </location>
</feature>
<dbReference type="InterPro" id="IPR025877">
    <property type="entry name" value="MobA-like_NTP_Trfase"/>
</dbReference>
<keyword evidence="3 7" id="KW-0808">Transferase</keyword>
<evidence type="ECO:0000313" key="11">
    <source>
        <dbReference type="Proteomes" id="UP001523262"/>
    </source>
</evidence>
<feature type="domain" description="Aminotransferase class V" evidence="8">
    <location>
        <begin position="268"/>
        <end position="567"/>
    </location>
</feature>
<dbReference type="EMBL" id="JAMQCR010000001">
    <property type="protein sequence ID" value="MCM2532757.1"/>
    <property type="molecule type" value="Genomic_DNA"/>
</dbReference>
<evidence type="ECO:0000259" key="9">
    <source>
        <dbReference type="Pfam" id="PF12804"/>
    </source>
</evidence>
<evidence type="ECO:0000256" key="2">
    <source>
        <dbReference type="ARBA" id="ARBA00022576"/>
    </source>
</evidence>
<dbReference type="EC" id="2.6.1.37" evidence="7"/>
<comment type="function">
    <text evidence="7">Involved in phosphonate degradation.</text>
</comment>
<dbReference type="Gene3D" id="3.90.550.10">
    <property type="entry name" value="Spore Coat Polysaccharide Biosynthesis Protein SpsA, Chain A"/>
    <property type="match status" value="1"/>
</dbReference>
<keyword evidence="5 7" id="KW-0670">Pyruvate</keyword>